<keyword evidence="13" id="KW-1185">Reference proteome</keyword>
<dbReference type="NCBIfam" id="TIGR00419">
    <property type="entry name" value="tim"/>
    <property type="match status" value="1"/>
</dbReference>
<organism evidence="12 13">
    <name type="scientific">Mycena albidolilacea</name>
    <dbReference type="NCBI Taxonomy" id="1033008"/>
    <lineage>
        <taxon>Eukaryota</taxon>
        <taxon>Fungi</taxon>
        <taxon>Dikarya</taxon>
        <taxon>Basidiomycota</taxon>
        <taxon>Agaricomycotina</taxon>
        <taxon>Agaricomycetes</taxon>
        <taxon>Agaricomycetidae</taxon>
        <taxon>Agaricales</taxon>
        <taxon>Marasmiineae</taxon>
        <taxon>Mycenaceae</taxon>
        <taxon>Mycena</taxon>
    </lineage>
</organism>
<dbReference type="Gene3D" id="3.20.20.70">
    <property type="entry name" value="Aldolase class I"/>
    <property type="match status" value="1"/>
</dbReference>
<sequence length="542" mass="58441">MSSTSSGGNMEEEEAEATLQCQGWPNYPISPVLVPSSSRDDGRTIHPPECGTLASKLAQAIQSQDNSSLIASVIKGTPTLLRKLGEVIWESLPIVDQLLEQATVNEANTAESERLRLLIADAERAINEVQLSGFGHGWTNLLADLDKEVDAAKAGLQALDTSGWGAYSTQEFLSSVRHGIGGFMSVIQTLSLVYAIIGPAPVRLRQNLEPGDNYDEIGSTVRKIQTSLKATATESPTTVLARRVFSAYQAAIKSEMGHHLAALKPLVELALGAHLKPVLVGATITSECLQDASKLKSLRTALSLRKKLLRHVEEILGEYEPNHALVSTLKEEAENFRQDLEQLKTGLTYASVKSSLIEFQNLKQNYKDRANGLLLSELLGLHRHSQSKTNSIGGILRAKGHSERRTLFHETSEIVAQKTKAALAASLSVILCIGETLEEHETGKTTKVVSDKIVIAYEPVWAIGTGKVATSQQAQDTHADIRAFLSSAVSPAVAEATRIIYGGSVNKGNCKELSVQPDVDGFLVGGASLKPEFVDIINSTQK</sequence>
<comment type="pathway">
    <text evidence="2">Carbohydrate degradation; glycolysis; D-glyceraldehyde 3-phosphate from glycerone phosphate: step 1/1.</text>
</comment>
<dbReference type="InterPro" id="IPR020861">
    <property type="entry name" value="Triosephosphate_isomerase_AS"/>
</dbReference>
<evidence type="ECO:0000256" key="3">
    <source>
        <dbReference type="ARBA" id="ARBA00004742"/>
    </source>
</evidence>
<evidence type="ECO:0000256" key="11">
    <source>
        <dbReference type="ARBA" id="ARBA00031906"/>
    </source>
</evidence>
<dbReference type="InterPro" id="IPR013785">
    <property type="entry name" value="Aldolase_TIM"/>
</dbReference>
<dbReference type="Pfam" id="PF00121">
    <property type="entry name" value="TIM"/>
    <property type="match status" value="1"/>
</dbReference>
<dbReference type="PANTHER" id="PTHR21139">
    <property type="entry name" value="TRIOSEPHOSPHATE ISOMERASE"/>
    <property type="match status" value="1"/>
</dbReference>
<keyword evidence="9" id="KW-0324">Glycolysis</keyword>
<dbReference type="PANTHER" id="PTHR21139:SF41">
    <property type="entry name" value="TRIOSEPHOSPHATE ISOMERASE"/>
    <property type="match status" value="1"/>
</dbReference>
<dbReference type="EC" id="5.3.1.1" evidence="6"/>
<evidence type="ECO:0000256" key="10">
    <source>
        <dbReference type="ARBA" id="ARBA00023235"/>
    </source>
</evidence>
<accession>A0AAD7ECU4</accession>
<evidence type="ECO:0000256" key="9">
    <source>
        <dbReference type="ARBA" id="ARBA00023152"/>
    </source>
</evidence>
<comment type="subunit">
    <text evidence="5">Homodimer.</text>
</comment>
<evidence type="ECO:0000256" key="2">
    <source>
        <dbReference type="ARBA" id="ARBA00004680"/>
    </source>
</evidence>
<dbReference type="AlphaFoldDB" id="A0AAD7ECU4"/>
<evidence type="ECO:0000256" key="7">
    <source>
        <dbReference type="ARBA" id="ARBA00019397"/>
    </source>
</evidence>
<evidence type="ECO:0000256" key="6">
    <source>
        <dbReference type="ARBA" id="ARBA00011940"/>
    </source>
</evidence>
<dbReference type="Proteomes" id="UP001218218">
    <property type="component" value="Unassembled WGS sequence"/>
</dbReference>
<comment type="pathway">
    <text evidence="3">Carbohydrate biosynthesis; gluconeogenesis.</text>
</comment>
<dbReference type="GO" id="GO:0019563">
    <property type="term" value="P:glycerol catabolic process"/>
    <property type="evidence" value="ECO:0007669"/>
    <property type="project" value="TreeGrafter"/>
</dbReference>
<dbReference type="PROSITE" id="PS51440">
    <property type="entry name" value="TIM_2"/>
    <property type="match status" value="1"/>
</dbReference>
<dbReference type="PROSITE" id="PS00171">
    <property type="entry name" value="TIM_1"/>
    <property type="match status" value="1"/>
</dbReference>
<evidence type="ECO:0000256" key="1">
    <source>
        <dbReference type="ARBA" id="ARBA00000474"/>
    </source>
</evidence>
<comment type="catalytic activity">
    <reaction evidence="1">
        <text>D-glyceraldehyde 3-phosphate = dihydroxyacetone phosphate</text>
        <dbReference type="Rhea" id="RHEA:18585"/>
        <dbReference type="ChEBI" id="CHEBI:57642"/>
        <dbReference type="ChEBI" id="CHEBI:59776"/>
        <dbReference type="EC" id="5.3.1.1"/>
    </reaction>
</comment>
<dbReference type="GO" id="GO:0004807">
    <property type="term" value="F:triose-phosphate isomerase activity"/>
    <property type="evidence" value="ECO:0007669"/>
    <property type="project" value="UniProtKB-EC"/>
</dbReference>
<evidence type="ECO:0000256" key="4">
    <source>
        <dbReference type="ARBA" id="ARBA00007422"/>
    </source>
</evidence>
<dbReference type="GO" id="GO:0046166">
    <property type="term" value="P:glyceraldehyde-3-phosphate biosynthetic process"/>
    <property type="evidence" value="ECO:0007669"/>
    <property type="project" value="TreeGrafter"/>
</dbReference>
<dbReference type="InterPro" id="IPR035990">
    <property type="entry name" value="TIM_sf"/>
</dbReference>
<dbReference type="GO" id="GO:0006096">
    <property type="term" value="P:glycolytic process"/>
    <property type="evidence" value="ECO:0007669"/>
    <property type="project" value="UniProtKB-KW"/>
</dbReference>
<comment type="similarity">
    <text evidence="4">Belongs to the triosephosphate isomerase family.</text>
</comment>
<dbReference type="SUPFAM" id="SSF51351">
    <property type="entry name" value="Triosephosphate isomerase (TIM)"/>
    <property type="match status" value="1"/>
</dbReference>
<dbReference type="CDD" id="cd00311">
    <property type="entry name" value="TIM"/>
    <property type="match status" value="1"/>
</dbReference>
<evidence type="ECO:0000313" key="12">
    <source>
        <dbReference type="EMBL" id="KAJ7312905.1"/>
    </source>
</evidence>
<dbReference type="EMBL" id="JARIHO010000069">
    <property type="protein sequence ID" value="KAJ7312905.1"/>
    <property type="molecule type" value="Genomic_DNA"/>
</dbReference>
<name>A0AAD7ECU4_9AGAR</name>
<dbReference type="InterPro" id="IPR000652">
    <property type="entry name" value="Triosephosphate_isomerase"/>
</dbReference>
<dbReference type="GO" id="GO:0006094">
    <property type="term" value="P:gluconeogenesis"/>
    <property type="evidence" value="ECO:0007669"/>
    <property type="project" value="UniProtKB-KW"/>
</dbReference>
<gene>
    <name evidence="12" type="ORF">DFH08DRAFT_973119</name>
</gene>
<evidence type="ECO:0000256" key="5">
    <source>
        <dbReference type="ARBA" id="ARBA00011738"/>
    </source>
</evidence>
<keyword evidence="10" id="KW-0413">Isomerase</keyword>
<proteinExistence type="inferred from homology"/>
<evidence type="ECO:0000313" key="13">
    <source>
        <dbReference type="Proteomes" id="UP001218218"/>
    </source>
</evidence>
<evidence type="ECO:0000256" key="8">
    <source>
        <dbReference type="ARBA" id="ARBA00022432"/>
    </source>
</evidence>
<protein>
    <recommendedName>
        <fullName evidence="7">Triosephosphate isomerase</fullName>
        <ecNumber evidence="6">5.3.1.1</ecNumber>
    </recommendedName>
    <alternativeName>
        <fullName evidence="11">Triose-phosphate isomerase</fullName>
    </alternativeName>
</protein>
<comment type="caution">
    <text evidence="12">The sequence shown here is derived from an EMBL/GenBank/DDBJ whole genome shotgun (WGS) entry which is preliminary data.</text>
</comment>
<reference evidence="12" key="1">
    <citation type="submission" date="2023-03" db="EMBL/GenBank/DDBJ databases">
        <title>Massive genome expansion in bonnet fungi (Mycena s.s.) driven by repeated elements and novel gene families across ecological guilds.</title>
        <authorList>
            <consortium name="Lawrence Berkeley National Laboratory"/>
            <person name="Harder C.B."/>
            <person name="Miyauchi S."/>
            <person name="Viragh M."/>
            <person name="Kuo A."/>
            <person name="Thoen E."/>
            <person name="Andreopoulos B."/>
            <person name="Lu D."/>
            <person name="Skrede I."/>
            <person name="Drula E."/>
            <person name="Henrissat B."/>
            <person name="Morin E."/>
            <person name="Kohler A."/>
            <person name="Barry K."/>
            <person name="LaButti K."/>
            <person name="Morin E."/>
            <person name="Salamov A."/>
            <person name="Lipzen A."/>
            <person name="Mereny Z."/>
            <person name="Hegedus B."/>
            <person name="Baldrian P."/>
            <person name="Stursova M."/>
            <person name="Weitz H."/>
            <person name="Taylor A."/>
            <person name="Grigoriev I.V."/>
            <person name="Nagy L.G."/>
            <person name="Martin F."/>
            <person name="Kauserud H."/>
        </authorList>
    </citation>
    <scope>NUCLEOTIDE SEQUENCE</scope>
    <source>
        <strain evidence="12">CBHHK002</strain>
    </source>
</reference>
<dbReference type="GO" id="GO:0005829">
    <property type="term" value="C:cytosol"/>
    <property type="evidence" value="ECO:0007669"/>
    <property type="project" value="TreeGrafter"/>
</dbReference>
<keyword evidence="8" id="KW-0312">Gluconeogenesis</keyword>